<dbReference type="Proteomes" id="UP000775872">
    <property type="component" value="Unassembled WGS sequence"/>
</dbReference>
<dbReference type="AlphaFoldDB" id="A0A9P0EKB4"/>
<evidence type="ECO:0000256" key="4">
    <source>
        <dbReference type="ARBA" id="ARBA00023002"/>
    </source>
</evidence>
<reference evidence="6" key="1">
    <citation type="submission" date="2021-10" db="EMBL/GenBank/DDBJ databases">
        <authorList>
            <person name="Piombo E."/>
        </authorList>
    </citation>
    <scope>NUCLEOTIDE SEQUENCE</scope>
</reference>
<comment type="similarity">
    <text evidence="1">Belongs to the FAD-binding monooxygenase family.</text>
</comment>
<evidence type="ECO:0000256" key="5">
    <source>
        <dbReference type="SAM" id="MobiDB-lite"/>
    </source>
</evidence>
<dbReference type="GO" id="GO:0004499">
    <property type="term" value="F:N,N-dimethylaniline monooxygenase activity"/>
    <property type="evidence" value="ECO:0007669"/>
    <property type="project" value="InterPro"/>
</dbReference>
<gene>
    <name evidence="6" type="ORF">CSOL1703_00015570</name>
</gene>
<feature type="compositionally biased region" description="Polar residues" evidence="5">
    <location>
        <begin position="41"/>
        <end position="56"/>
    </location>
</feature>
<proteinExistence type="inferred from homology"/>
<keyword evidence="7" id="KW-1185">Reference proteome</keyword>
<dbReference type="PANTHER" id="PTHR42877:SF6">
    <property type="entry name" value="MONOOXYGENASE, PUTATIVE (AFU_ORTHOLOGUE AFUA_3G15050)-RELATED"/>
    <property type="match status" value="1"/>
</dbReference>
<comment type="caution">
    <text evidence="6">The sequence shown here is derived from an EMBL/GenBank/DDBJ whole genome shotgun (WGS) entry which is preliminary data.</text>
</comment>
<sequence>MPGITNNIVPEAQPDPKVLNGRKQGNGIIKENTIKQDDRSGNTNGTAPAGISTTLPNKPLPRAADDLIDRSIDHPPRLRVAVIGAGLAGVQAGVLLPAKVPNIELVIFEKNAGVGGTWFENVYPGVRCDIPAHVYQSTYEPNVNWSEEFAQGAEIREYWEKVASKYGVYDYIKFGHKVEEISWDEDTSQWTVNLDILESGKKESQTFDFVITAIGRFNAWRLPDYPGINEFKGILRHTSHWDKTFDPTGKRVAVIGNGASGIQLVANIQSRVARLDHYVRNKTWIAASFAGDDTSITPKLIPESQKEEFKDPEVYLKFRRELEGKYWRRFGGWFKGTEEVQETREKFVNIAKERLKNKPELVEHVIPEFSPNCRRLTPGPGYFEAIDSENVDYIQTKIKRFTETGIETEDGIHREVDAVFCATGANVDMVQQFPIRAYGHNLGELWHKDGAYGFPYSYLGIATPGFPNLLFTLGPYGGARSGTVTHGVEIQLTLFARILRKVSREGIKAIAPSPRATEDFAQYADSFFSKTVLSEDCSSWYNGGRPGERVHGVWPGSAAHKSIAYLDPRWEDWEYEYKTPENRFSFFFGNGFTAKESNQNESMTDYLQPPGPQDLRKLHEGWWRIP</sequence>
<dbReference type="PANTHER" id="PTHR42877">
    <property type="entry name" value="L-ORNITHINE N(5)-MONOOXYGENASE-RELATED"/>
    <property type="match status" value="1"/>
</dbReference>
<dbReference type="EMBL" id="CABFOC020000044">
    <property type="protein sequence ID" value="CAH0052447.1"/>
    <property type="molecule type" value="Genomic_DNA"/>
</dbReference>
<evidence type="ECO:0000256" key="2">
    <source>
        <dbReference type="ARBA" id="ARBA00022630"/>
    </source>
</evidence>
<feature type="region of interest" description="Disordered" evidence="5">
    <location>
        <begin position="1"/>
        <end position="60"/>
    </location>
</feature>
<evidence type="ECO:0008006" key="8">
    <source>
        <dbReference type="Google" id="ProtNLM"/>
    </source>
</evidence>
<dbReference type="GO" id="GO:0050661">
    <property type="term" value="F:NADP binding"/>
    <property type="evidence" value="ECO:0007669"/>
    <property type="project" value="InterPro"/>
</dbReference>
<name>A0A9P0EKB4_9HYPO</name>
<dbReference type="Pfam" id="PF00743">
    <property type="entry name" value="FMO-like"/>
    <property type="match status" value="1"/>
</dbReference>
<dbReference type="OrthoDB" id="74360at2759"/>
<evidence type="ECO:0000313" key="7">
    <source>
        <dbReference type="Proteomes" id="UP000775872"/>
    </source>
</evidence>
<evidence type="ECO:0000313" key="6">
    <source>
        <dbReference type="EMBL" id="CAH0052447.1"/>
    </source>
</evidence>
<protein>
    <recommendedName>
        <fullName evidence="8">4-hydroxyacetophenone monooxygenase</fullName>
    </recommendedName>
</protein>
<keyword evidence="2" id="KW-0285">Flavoprotein</keyword>
<keyword evidence="4" id="KW-0560">Oxidoreductase</keyword>
<keyword evidence="3" id="KW-0274">FAD</keyword>
<dbReference type="GO" id="GO:0050660">
    <property type="term" value="F:flavin adenine dinucleotide binding"/>
    <property type="evidence" value="ECO:0007669"/>
    <property type="project" value="InterPro"/>
</dbReference>
<dbReference type="InterPro" id="IPR036188">
    <property type="entry name" value="FAD/NAD-bd_sf"/>
</dbReference>
<accession>A0A9P0EKB4</accession>
<evidence type="ECO:0000256" key="1">
    <source>
        <dbReference type="ARBA" id="ARBA00010139"/>
    </source>
</evidence>
<evidence type="ECO:0000256" key="3">
    <source>
        <dbReference type="ARBA" id="ARBA00022827"/>
    </source>
</evidence>
<dbReference type="SUPFAM" id="SSF51905">
    <property type="entry name" value="FAD/NAD(P)-binding domain"/>
    <property type="match status" value="3"/>
</dbReference>
<organism evidence="6 7">
    <name type="scientific">Clonostachys solani</name>
    <dbReference type="NCBI Taxonomy" id="160281"/>
    <lineage>
        <taxon>Eukaryota</taxon>
        <taxon>Fungi</taxon>
        <taxon>Dikarya</taxon>
        <taxon>Ascomycota</taxon>
        <taxon>Pezizomycotina</taxon>
        <taxon>Sordariomycetes</taxon>
        <taxon>Hypocreomycetidae</taxon>
        <taxon>Hypocreales</taxon>
        <taxon>Bionectriaceae</taxon>
        <taxon>Clonostachys</taxon>
    </lineage>
</organism>
<dbReference type="InterPro" id="IPR020946">
    <property type="entry name" value="Flavin_mOase-like"/>
</dbReference>
<dbReference type="InterPro" id="IPR051209">
    <property type="entry name" value="FAD-bind_Monooxygenase_sf"/>
</dbReference>
<dbReference type="Gene3D" id="3.50.50.60">
    <property type="entry name" value="FAD/NAD(P)-binding domain"/>
    <property type="match status" value="2"/>
</dbReference>